<keyword evidence="2" id="KW-1185">Reference proteome</keyword>
<gene>
    <name evidence="1" type="ORF">M378DRAFT_86772</name>
</gene>
<dbReference type="Proteomes" id="UP000054549">
    <property type="component" value="Unassembled WGS sequence"/>
</dbReference>
<organism evidence="1 2">
    <name type="scientific">Amanita muscaria (strain Koide BX008)</name>
    <dbReference type="NCBI Taxonomy" id="946122"/>
    <lineage>
        <taxon>Eukaryota</taxon>
        <taxon>Fungi</taxon>
        <taxon>Dikarya</taxon>
        <taxon>Basidiomycota</taxon>
        <taxon>Agaricomycotina</taxon>
        <taxon>Agaricomycetes</taxon>
        <taxon>Agaricomycetidae</taxon>
        <taxon>Agaricales</taxon>
        <taxon>Pluteineae</taxon>
        <taxon>Amanitaceae</taxon>
        <taxon>Amanita</taxon>
    </lineage>
</organism>
<dbReference type="OrthoDB" id="3267098at2759"/>
<dbReference type="InParanoid" id="A0A0C2WND1"/>
<dbReference type="AlphaFoldDB" id="A0A0C2WND1"/>
<evidence type="ECO:0000313" key="1">
    <source>
        <dbReference type="EMBL" id="KIL58216.1"/>
    </source>
</evidence>
<dbReference type="STRING" id="946122.A0A0C2WND1"/>
<feature type="non-terminal residue" evidence="1">
    <location>
        <position position="1"/>
    </location>
</feature>
<reference evidence="1 2" key="1">
    <citation type="submission" date="2014-04" db="EMBL/GenBank/DDBJ databases">
        <title>Evolutionary Origins and Diversification of the Mycorrhizal Mutualists.</title>
        <authorList>
            <consortium name="DOE Joint Genome Institute"/>
            <consortium name="Mycorrhizal Genomics Consortium"/>
            <person name="Kohler A."/>
            <person name="Kuo A."/>
            <person name="Nagy L.G."/>
            <person name="Floudas D."/>
            <person name="Copeland A."/>
            <person name="Barry K.W."/>
            <person name="Cichocki N."/>
            <person name="Veneault-Fourrey C."/>
            <person name="LaButti K."/>
            <person name="Lindquist E.A."/>
            <person name="Lipzen A."/>
            <person name="Lundell T."/>
            <person name="Morin E."/>
            <person name="Murat C."/>
            <person name="Riley R."/>
            <person name="Ohm R."/>
            <person name="Sun H."/>
            <person name="Tunlid A."/>
            <person name="Henrissat B."/>
            <person name="Grigoriev I.V."/>
            <person name="Hibbett D.S."/>
            <person name="Martin F."/>
        </authorList>
    </citation>
    <scope>NUCLEOTIDE SEQUENCE [LARGE SCALE GENOMIC DNA]</scope>
    <source>
        <strain evidence="1 2">Koide BX008</strain>
    </source>
</reference>
<dbReference type="EMBL" id="KN818344">
    <property type="protein sequence ID" value="KIL58216.1"/>
    <property type="molecule type" value="Genomic_DNA"/>
</dbReference>
<sequence length="82" mass="9626">IRSSFLEPAFAFGRTDELLPPSIARHLSESDKDRKYYYVNIFVDRDMTMRYFGGGVGHASTREATDFFLLDRHQEELEDRAY</sequence>
<name>A0A0C2WND1_AMAMK</name>
<protein>
    <submittedName>
        <fullName evidence="1">Uncharacterized protein</fullName>
    </submittedName>
</protein>
<dbReference type="HOGENOM" id="CLU_2564524_0_0_1"/>
<proteinExistence type="predicted"/>
<evidence type="ECO:0000313" key="2">
    <source>
        <dbReference type="Proteomes" id="UP000054549"/>
    </source>
</evidence>
<accession>A0A0C2WND1</accession>